<dbReference type="EMBL" id="JANQDL010000103">
    <property type="protein sequence ID" value="MDH6065268.1"/>
    <property type="molecule type" value="Genomic_DNA"/>
</dbReference>
<feature type="region of interest" description="Disordered" evidence="2">
    <location>
        <begin position="1"/>
        <end position="26"/>
    </location>
</feature>
<dbReference type="GeneID" id="83684848"/>
<dbReference type="AlphaFoldDB" id="A0AA43H1W4"/>
<feature type="region of interest" description="Disordered" evidence="2">
    <location>
        <begin position="79"/>
        <end position="98"/>
    </location>
</feature>
<evidence type="ECO:0000256" key="2">
    <source>
        <dbReference type="SAM" id="MobiDB-lite"/>
    </source>
</evidence>
<accession>A0AA43H1W4</accession>
<feature type="coiled-coil region" evidence="1">
    <location>
        <begin position="37"/>
        <end position="78"/>
    </location>
</feature>
<reference evidence="3 4" key="1">
    <citation type="journal article" date="2023" name="J. Phycol.">
        <title>Chrysosporum ovalisporum is synonymous with the true-branching cyanobacterium Umezakia natans (Nostocales/Aphanizomenonaceae).</title>
        <authorList>
            <person name="McGregor G.B."/>
            <person name="Sendall B.C."/>
            <person name="Niiyama Y."/>
            <person name="Tuji A."/>
            <person name="Willis A."/>
        </authorList>
    </citation>
    <scope>NUCLEOTIDE SEQUENCE [LARGE SCALE GENOMIC DNA]</scope>
    <source>
        <strain evidence="3 4">FSS-62</strain>
    </source>
</reference>
<evidence type="ECO:0000313" key="3">
    <source>
        <dbReference type="EMBL" id="MDH6065268.1"/>
    </source>
</evidence>
<dbReference type="Proteomes" id="UP001159370">
    <property type="component" value="Unassembled WGS sequence"/>
</dbReference>
<feature type="compositionally biased region" description="Polar residues" evidence="2">
    <location>
        <begin position="85"/>
        <end position="95"/>
    </location>
</feature>
<feature type="compositionally biased region" description="Basic residues" evidence="2">
    <location>
        <begin position="1"/>
        <end position="10"/>
    </location>
</feature>
<evidence type="ECO:0008006" key="5">
    <source>
        <dbReference type="Google" id="ProtNLM"/>
    </source>
</evidence>
<evidence type="ECO:0000313" key="4">
    <source>
        <dbReference type="Proteomes" id="UP001159370"/>
    </source>
</evidence>
<feature type="compositionally biased region" description="Polar residues" evidence="2">
    <location>
        <begin position="17"/>
        <end position="26"/>
    </location>
</feature>
<proteinExistence type="predicted"/>
<dbReference type="RefSeq" id="WP_280652067.1">
    <property type="nucleotide sequence ID" value="NZ_JANQDL010000103.1"/>
</dbReference>
<keyword evidence="1" id="KW-0175">Coiled coil</keyword>
<sequence>MKKIHKRSIIRPKVSTMPRNRSEASSQLELYQMATEKERIQRELHFINERMGVLKQRLNTLNHQIEETEKAVKKMRAADARETENSISPHANQDFHSVESKNYHILEIEY</sequence>
<comment type="caution">
    <text evidence="3">The sequence shown here is derived from an EMBL/GenBank/DDBJ whole genome shotgun (WGS) entry which is preliminary data.</text>
</comment>
<protein>
    <recommendedName>
        <fullName evidence="5">Gas vesicle protein</fullName>
    </recommendedName>
</protein>
<name>A0AA43H1W4_9CYAN</name>
<gene>
    <name evidence="3" type="ORF">NWP23_16200</name>
</gene>
<organism evidence="3 4">
    <name type="scientific">Umezakia ovalisporum FSS-62</name>
    <dbReference type="NCBI Taxonomy" id="2971776"/>
    <lineage>
        <taxon>Bacteria</taxon>
        <taxon>Bacillati</taxon>
        <taxon>Cyanobacteriota</taxon>
        <taxon>Cyanophyceae</taxon>
        <taxon>Nostocales</taxon>
        <taxon>Nodulariaceae</taxon>
        <taxon>Umezakia</taxon>
    </lineage>
</organism>
<evidence type="ECO:0000256" key="1">
    <source>
        <dbReference type="SAM" id="Coils"/>
    </source>
</evidence>